<dbReference type="NCBIfam" id="NF005760">
    <property type="entry name" value="PRK07586.1"/>
    <property type="match status" value="1"/>
</dbReference>
<dbReference type="SUPFAM" id="SSF52518">
    <property type="entry name" value="Thiamin diphosphate-binding fold (THDP-binding)"/>
    <property type="match status" value="2"/>
</dbReference>
<feature type="domain" description="Thiamine pyrophosphate enzyme N-terminal TPP-binding" evidence="4">
    <location>
        <begin position="3"/>
        <end position="106"/>
    </location>
</feature>
<dbReference type="GO" id="GO:0030976">
    <property type="term" value="F:thiamine pyrophosphate binding"/>
    <property type="evidence" value="ECO:0007669"/>
    <property type="project" value="InterPro"/>
</dbReference>
<dbReference type="PANTHER" id="PTHR18968">
    <property type="entry name" value="THIAMINE PYROPHOSPHATE ENZYMES"/>
    <property type="match status" value="1"/>
</dbReference>
<protein>
    <submittedName>
        <fullName evidence="5">Acetolactate synthase-1/2/3 large subunit</fullName>
    </submittedName>
</protein>
<dbReference type="EMBL" id="RBIM01000003">
    <property type="protein sequence ID" value="RKR00328.1"/>
    <property type="molecule type" value="Genomic_DNA"/>
</dbReference>
<dbReference type="Proteomes" id="UP000273675">
    <property type="component" value="Unassembled WGS sequence"/>
</dbReference>
<name>A0A495DDD0_9PROT</name>
<dbReference type="SUPFAM" id="SSF52467">
    <property type="entry name" value="DHS-like NAD/FAD-binding domain"/>
    <property type="match status" value="1"/>
</dbReference>
<dbReference type="GO" id="GO:0044281">
    <property type="term" value="P:small molecule metabolic process"/>
    <property type="evidence" value="ECO:0007669"/>
    <property type="project" value="UniProtKB-ARBA"/>
</dbReference>
<dbReference type="InterPro" id="IPR029061">
    <property type="entry name" value="THDP-binding"/>
</dbReference>
<dbReference type="Gene3D" id="3.40.50.970">
    <property type="match status" value="2"/>
</dbReference>
<reference evidence="5 6" key="1">
    <citation type="submission" date="2018-10" db="EMBL/GenBank/DDBJ databases">
        <title>Genomic Encyclopedia of Type Strains, Phase IV (KMG-IV): sequencing the most valuable type-strain genomes for metagenomic binning, comparative biology and taxonomic classification.</title>
        <authorList>
            <person name="Goeker M."/>
        </authorList>
    </citation>
    <scope>NUCLEOTIDE SEQUENCE [LARGE SCALE GENOMIC DNA]</scope>
    <source>
        <strain evidence="5 6">DSM 4734</strain>
    </source>
</reference>
<evidence type="ECO:0000256" key="2">
    <source>
        <dbReference type="ARBA" id="ARBA00023052"/>
    </source>
</evidence>
<dbReference type="GO" id="GO:0000287">
    <property type="term" value="F:magnesium ion binding"/>
    <property type="evidence" value="ECO:0007669"/>
    <property type="project" value="InterPro"/>
</dbReference>
<dbReference type="InterPro" id="IPR011766">
    <property type="entry name" value="TPP_enzyme_TPP-bd"/>
</dbReference>
<dbReference type="PROSITE" id="PS00187">
    <property type="entry name" value="TPP_ENZYMES"/>
    <property type="match status" value="1"/>
</dbReference>
<organism evidence="5 6">
    <name type="scientific">Maricaulis maris</name>
    <dbReference type="NCBI Taxonomy" id="74318"/>
    <lineage>
        <taxon>Bacteria</taxon>
        <taxon>Pseudomonadati</taxon>
        <taxon>Pseudomonadota</taxon>
        <taxon>Alphaproteobacteria</taxon>
        <taxon>Maricaulales</taxon>
        <taxon>Maricaulaceae</taxon>
        <taxon>Maricaulis</taxon>
    </lineage>
</organism>
<evidence type="ECO:0000256" key="1">
    <source>
        <dbReference type="ARBA" id="ARBA00007812"/>
    </source>
</evidence>
<dbReference type="Pfam" id="PF02775">
    <property type="entry name" value="TPP_enzyme_C"/>
    <property type="match status" value="1"/>
</dbReference>
<feature type="domain" description="Thiamine pyrophosphate enzyme TPP-binding" evidence="3">
    <location>
        <begin position="378"/>
        <end position="514"/>
    </location>
</feature>
<evidence type="ECO:0000313" key="6">
    <source>
        <dbReference type="Proteomes" id="UP000273675"/>
    </source>
</evidence>
<sequence length="517" mass="53855">MFAAESLVRTLINQGVEVCFTNPGTSEMHMVAALDRTEGMQSVLCLFEGVATGAADGYARMADKPACTLLHLGPGAGNGLANLHNARRAHAPVVNIVGDHARDHIKLDAPLTSDAAGVCRPMSRWVGCVSDAAELSTMAVEAVRQSYGPERGVASLILPADCAWSDEEPDVLDAVAMPGPTPVADDRIADIAAALKAADKPVILLGNDACREAGLSAAGRIAEATGARLFMDTFVPRIARGHGRVSPKRLAYFGEQAIEELGDADLLVIAGSKPPVAFFAYPGQPGELTPGSARSETLAGPADDVIAALEAVADALDITATPLDLPDLSQAPKLFPDEALNPGYVGISLLRHMPEDSVICDDATTSGMGVFPWIEHGPRHDWLCLTGGAIGSGMPQAVGAALACPDRQVFALCGDGAAAYTLQALWTQAREKQNVINVVFANHSYLVLNVELARVGAGDPGPAAQQMLSLDNPKMDWVKLAEGFGVPGQRAATAGEFDDALKRALAASGPQLIVAEI</sequence>
<dbReference type="GO" id="GO:0003984">
    <property type="term" value="F:acetolactate synthase activity"/>
    <property type="evidence" value="ECO:0007669"/>
    <property type="project" value="TreeGrafter"/>
</dbReference>
<dbReference type="AlphaFoldDB" id="A0A495DDD0"/>
<comment type="caution">
    <text evidence="5">The sequence shown here is derived from an EMBL/GenBank/DDBJ whole genome shotgun (WGS) entry which is preliminary data.</text>
</comment>
<dbReference type="CDD" id="cd07035">
    <property type="entry name" value="TPP_PYR_POX_like"/>
    <property type="match status" value="1"/>
</dbReference>
<dbReference type="OrthoDB" id="9773408at2"/>
<dbReference type="Pfam" id="PF02776">
    <property type="entry name" value="TPP_enzyme_N"/>
    <property type="match status" value="1"/>
</dbReference>
<dbReference type="InterPro" id="IPR000399">
    <property type="entry name" value="TPP-bd_CS"/>
</dbReference>
<dbReference type="InterPro" id="IPR029035">
    <property type="entry name" value="DHS-like_NAD/FAD-binding_dom"/>
</dbReference>
<comment type="similarity">
    <text evidence="1">Belongs to the TPP enzyme family.</text>
</comment>
<accession>A0A495DDD0</accession>
<dbReference type="Gene3D" id="3.40.50.1220">
    <property type="entry name" value="TPP-binding domain"/>
    <property type="match status" value="1"/>
</dbReference>
<proteinExistence type="inferred from homology"/>
<dbReference type="InterPro" id="IPR045229">
    <property type="entry name" value="TPP_enz"/>
</dbReference>
<evidence type="ECO:0000313" key="5">
    <source>
        <dbReference type="EMBL" id="RKR00328.1"/>
    </source>
</evidence>
<dbReference type="RefSeq" id="WP_121210650.1">
    <property type="nucleotide sequence ID" value="NZ_RBIM01000003.1"/>
</dbReference>
<dbReference type="InterPro" id="IPR012001">
    <property type="entry name" value="Thiamin_PyroP_enz_TPP-bd_dom"/>
</dbReference>
<evidence type="ECO:0000259" key="4">
    <source>
        <dbReference type="Pfam" id="PF02776"/>
    </source>
</evidence>
<evidence type="ECO:0000259" key="3">
    <source>
        <dbReference type="Pfam" id="PF02775"/>
    </source>
</evidence>
<keyword evidence="2" id="KW-0786">Thiamine pyrophosphate</keyword>
<dbReference type="PANTHER" id="PTHR18968:SF86">
    <property type="entry name" value="ACETOLACTATE SYNTHASE LARGE SUBUNIT ILVX-RELATED"/>
    <property type="match status" value="1"/>
</dbReference>
<dbReference type="GO" id="GO:0050660">
    <property type="term" value="F:flavin adenine dinucleotide binding"/>
    <property type="evidence" value="ECO:0007669"/>
    <property type="project" value="TreeGrafter"/>
</dbReference>
<gene>
    <name evidence="5" type="ORF">C7435_1533</name>
</gene>
<dbReference type="CDD" id="cd02002">
    <property type="entry name" value="TPP_BFDC"/>
    <property type="match status" value="1"/>
</dbReference>